<evidence type="ECO:0000259" key="5">
    <source>
        <dbReference type="Pfam" id="PF13802"/>
    </source>
</evidence>
<evidence type="ECO:0000259" key="6">
    <source>
        <dbReference type="Pfam" id="PF21365"/>
    </source>
</evidence>
<feature type="domain" description="Glycoside hydrolase family 31 TIM barrel" evidence="4">
    <location>
        <begin position="230"/>
        <end position="567"/>
    </location>
</feature>
<evidence type="ECO:0000313" key="8">
    <source>
        <dbReference type="Proteomes" id="UP000284057"/>
    </source>
</evidence>
<dbReference type="InterPro" id="IPR048395">
    <property type="entry name" value="Glyco_hydro_31_C"/>
</dbReference>
<dbReference type="Gene3D" id="2.60.40.1760">
    <property type="entry name" value="glycosyl hydrolase (family 31)"/>
    <property type="match status" value="1"/>
</dbReference>
<keyword evidence="2" id="KW-0326">Glycosidase</keyword>
<dbReference type="Gene3D" id="2.60.40.1180">
    <property type="entry name" value="Golgi alpha-mannosidase II"/>
    <property type="match status" value="1"/>
</dbReference>
<evidence type="ECO:0000256" key="1">
    <source>
        <dbReference type="ARBA" id="ARBA00007806"/>
    </source>
</evidence>
<dbReference type="AlphaFoldDB" id="A0A418KME0"/>
<dbReference type="InterPro" id="IPR011013">
    <property type="entry name" value="Gal_mutarotase_sf_dom"/>
</dbReference>
<dbReference type="EMBL" id="QUAL01000180">
    <property type="protein sequence ID" value="RIQ19568.1"/>
    <property type="molecule type" value="Genomic_DNA"/>
</dbReference>
<proteinExistence type="inferred from homology"/>
<protein>
    <submittedName>
        <fullName evidence="7">Glycoside hydrolase family 31 protein</fullName>
    </submittedName>
</protein>
<dbReference type="GO" id="GO:0004553">
    <property type="term" value="F:hydrolase activity, hydrolyzing O-glycosyl compounds"/>
    <property type="evidence" value="ECO:0007669"/>
    <property type="project" value="InterPro"/>
</dbReference>
<dbReference type="InterPro" id="IPR051816">
    <property type="entry name" value="Glycosyl_Hydrolase_31"/>
</dbReference>
<dbReference type="PANTHER" id="PTHR43863">
    <property type="entry name" value="HYDROLASE, PUTATIVE (AFU_ORTHOLOGUE AFUA_1G03140)-RELATED"/>
    <property type="match status" value="1"/>
</dbReference>
<keyword evidence="8" id="KW-1185">Reference proteome</keyword>
<dbReference type="SUPFAM" id="SSF51445">
    <property type="entry name" value="(Trans)glycosidases"/>
    <property type="match status" value="1"/>
</dbReference>
<dbReference type="OrthoDB" id="176168at2"/>
<feature type="domain" description="Glycosyl hydrolase family 31 C-terminal" evidence="6">
    <location>
        <begin position="576"/>
        <end position="662"/>
    </location>
</feature>
<dbReference type="Pfam" id="PF01055">
    <property type="entry name" value="Glyco_hydro_31_2nd"/>
    <property type="match status" value="1"/>
</dbReference>
<name>A0A418KME0_9ACTN</name>
<comment type="similarity">
    <text evidence="1 2">Belongs to the glycosyl hydrolase 31 family.</text>
</comment>
<dbReference type="Proteomes" id="UP000284057">
    <property type="component" value="Unassembled WGS sequence"/>
</dbReference>
<gene>
    <name evidence="7" type="ORF">DY240_19305</name>
</gene>
<comment type="caution">
    <text evidence="7">The sequence shown here is derived from an EMBL/GenBank/DDBJ whole genome shotgun (WGS) entry which is preliminary data.</text>
</comment>
<dbReference type="InterPro" id="IPR013780">
    <property type="entry name" value="Glyco_hydro_b"/>
</dbReference>
<dbReference type="InterPro" id="IPR017853">
    <property type="entry name" value="GH"/>
</dbReference>
<dbReference type="InterPro" id="IPR025887">
    <property type="entry name" value="Glyco_hydro_31_N_dom"/>
</dbReference>
<dbReference type="CDD" id="cd14752">
    <property type="entry name" value="GH31_N"/>
    <property type="match status" value="1"/>
</dbReference>
<reference evidence="7 8" key="1">
    <citation type="submission" date="2018-09" db="EMBL/GenBank/DDBJ databases">
        <title>Isolation, diversity and antifungal activity of actinobacteria from wheat.</title>
        <authorList>
            <person name="Han C."/>
        </authorList>
    </citation>
    <scope>NUCLEOTIDE SEQUENCE [LARGE SCALE GENOMIC DNA]</scope>
    <source>
        <strain evidence="7 8">NEAU-YY265</strain>
    </source>
</reference>
<accession>A0A418KME0</accession>
<dbReference type="CDD" id="cd06591">
    <property type="entry name" value="GH31_xylosidase_XylS"/>
    <property type="match status" value="1"/>
</dbReference>
<organism evidence="7 8">
    <name type="scientific">Jiangella rhizosphaerae</name>
    <dbReference type="NCBI Taxonomy" id="2293569"/>
    <lineage>
        <taxon>Bacteria</taxon>
        <taxon>Bacillati</taxon>
        <taxon>Actinomycetota</taxon>
        <taxon>Actinomycetes</taxon>
        <taxon>Jiangellales</taxon>
        <taxon>Jiangellaceae</taxon>
        <taxon>Jiangella</taxon>
    </lineage>
</organism>
<dbReference type="SUPFAM" id="SSF51011">
    <property type="entry name" value="Glycosyl hydrolase domain"/>
    <property type="match status" value="1"/>
</dbReference>
<sequence length="671" mass="74345">MVTFHPSPTMLEIRHRHEVLTIEAWGTDSVRVRAAQYRIPAESHGALDEPPEADPPVITDGDDSARFVHGELTVDVRFDRAAAYPEPLLTFRRTSTGAELLAESREHFWLPGARYFQGNRSGAYEIHQQFAAYPGEKLFGLGQRTHGRLDLKGLALDLVQRNGEVSIPFVLSDRGYGLLWNVPAVGRVEFADNATRWHAGQAREIDYWVTAAPTPAAILARYADATGHAPELPAWASGFWQSKLRYRTQDELLAVAREHRRRGLPLSVIVADYFHWSAMGDYRFDPDEWPDPAAMVAELREIGVELMVSIWPTVSPLSENYADFRDRGLLVGADQGVEAHQTIQDKGMATPMPVAFYDPTNPATRAYVWNLVRRHYLDLGIRVFWLDASEPELNPPHPGNLTLYAGPGAEVATVYPRDNARLFAEGLAAAGAEPTVLLSRSAWAGSQRYGAAVWSGDIPATWESLRVQVRAGLSIALSGIPWWTTDIGGFHGGDARDPAYRELMIRWFQFGVFCPLFRLHGDREPRTPTSYAQTGGPNEVWSYGEQAYEIISGLLHLRERLRPYLHEQMRVAARTGLPPMRPLFVDFPGDPRAWEVDDVFLFGPDVLVAPVTSPGARSREVYLPAGASWVDAATGAVVEGGTTVTAAAPLERIPVFTRAGSAVRVWTEAAA</sequence>
<dbReference type="Gene3D" id="3.20.20.80">
    <property type="entry name" value="Glycosidases"/>
    <property type="match status" value="1"/>
</dbReference>
<keyword evidence="2 7" id="KW-0378">Hydrolase</keyword>
<dbReference type="Pfam" id="PF13802">
    <property type="entry name" value="Gal_mutarotas_2"/>
    <property type="match status" value="1"/>
</dbReference>
<feature type="domain" description="Glycoside hydrolase family 31 N-terminal" evidence="5">
    <location>
        <begin position="20"/>
        <end position="184"/>
    </location>
</feature>
<evidence type="ECO:0000313" key="7">
    <source>
        <dbReference type="EMBL" id="RIQ19568.1"/>
    </source>
</evidence>
<dbReference type="GO" id="GO:0005975">
    <property type="term" value="P:carbohydrate metabolic process"/>
    <property type="evidence" value="ECO:0007669"/>
    <property type="project" value="InterPro"/>
</dbReference>
<evidence type="ECO:0000259" key="4">
    <source>
        <dbReference type="Pfam" id="PF01055"/>
    </source>
</evidence>
<evidence type="ECO:0000256" key="3">
    <source>
        <dbReference type="SAM" id="MobiDB-lite"/>
    </source>
</evidence>
<dbReference type="RefSeq" id="WP_119661477.1">
    <property type="nucleotide sequence ID" value="NZ_QUAL01000180.1"/>
</dbReference>
<feature type="region of interest" description="Disordered" evidence="3">
    <location>
        <begin position="41"/>
        <end position="60"/>
    </location>
</feature>
<dbReference type="GO" id="GO:0030246">
    <property type="term" value="F:carbohydrate binding"/>
    <property type="evidence" value="ECO:0007669"/>
    <property type="project" value="InterPro"/>
</dbReference>
<dbReference type="InterPro" id="IPR000322">
    <property type="entry name" value="Glyco_hydro_31_TIM"/>
</dbReference>
<dbReference type="Pfam" id="PF21365">
    <property type="entry name" value="Glyco_hydro_31_3rd"/>
    <property type="match status" value="1"/>
</dbReference>
<evidence type="ECO:0000256" key="2">
    <source>
        <dbReference type="RuleBase" id="RU361185"/>
    </source>
</evidence>
<dbReference type="SUPFAM" id="SSF74650">
    <property type="entry name" value="Galactose mutarotase-like"/>
    <property type="match status" value="1"/>
</dbReference>
<dbReference type="PANTHER" id="PTHR43863:SF2">
    <property type="entry name" value="MALTASE-GLUCOAMYLASE"/>
    <property type="match status" value="1"/>
</dbReference>